<dbReference type="STRING" id="452662.SJA_C1-32010"/>
<dbReference type="AlphaFoldDB" id="D4Z603"/>
<accession>D4Z603</accession>
<organism evidence="1 2">
    <name type="scientific">Sphingobium indicum (strain DSM 16413 / CCM 7287 / MTCC 6362 / UT26 / NBRC 101211 / UT26S)</name>
    <name type="common">Sphingobium japonicum</name>
    <dbReference type="NCBI Taxonomy" id="452662"/>
    <lineage>
        <taxon>Bacteria</taxon>
        <taxon>Pseudomonadati</taxon>
        <taxon>Pseudomonadota</taxon>
        <taxon>Alphaproteobacteria</taxon>
        <taxon>Sphingomonadales</taxon>
        <taxon>Sphingomonadaceae</taxon>
        <taxon>Sphingobium</taxon>
    </lineage>
</organism>
<evidence type="ECO:0008006" key="3">
    <source>
        <dbReference type="Google" id="ProtNLM"/>
    </source>
</evidence>
<keyword evidence="2" id="KW-1185">Reference proteome</keyword>
<evidence type="ECO:0000313" key="1">
    <source>
        <dbReference type="EMBL" id="BAI98035.1"/>
    </source>
</evidence>
<dbReference type="RefSeq" id="WP_013041296.1">
    <property type="nucleotide sequence ID" value="NC_014006.1"/>
</dbReference>
<dbReference type="eggNOG" id="COG1403">
    <property type="taxonomic scope" value="Bacteria"/>
</dbReference>
<name>D4Z603_SPHIU</name>
<evidence type="ECO:0000313" key="2">
    <source>
        <dbReference type="Proteomes" id="UP000007753"/>
    </source>
</evidence>
<dbReference type="GeneID" id="29274700"/>
<gene>
    <name evidence="1" type="ordered locus">SJA_C1-32010</name>
</gene>
<dbReference type="KEGG" id="sjp:SJA_C1-32010"/>
<protein>
    <recommendedName>
        <fullName evidence="3">TIGR02646 family protein</fullName>
    </recommendedName>
</protein>
<dbReference type="EMBL" id="AP010803">
    <property type="protein sequence ID" value="BAI98035.1"/>
    <property type="molecule type" value="Genomic_DNA"/>
</dbReference>
<reference evidence="1 2" key="1">
    <citation type="journal article" date="2010" name="J. Bacteriol.">
        <title>Complete genome sequence of the representative gamma-hexachlorocyclohexane-degrading bacterium Sphingobium japonicum UT26.</title>
        <authorList>
            <person name="Nagata Y."/>
            <person name="Ohtsubo Y."/>
            <person name="Endo R."/>
            <person name="Ichikawa N."/>
            <person name="Ankai A."/>
            <person name="Oguchi A."/>
            <person name="Fukui S."/>
            <person name="Fujita N."/>
            <person name="Tsuda M."/>
        </authorList>
    </citation>
    <scope>NUCLEOTIDE SEQUENCE [LARGE SCALE GENOMIC DNA]</scope>
    <source>
        <strain evidence="2">DSM 16413 / CCM 7287 / MTCC 6362 / UT26 / NBRC 101211 / UT26S</strain>
    </source>
</reference>
<dbReference type="Proteomes" id="UP000007753">
    <property type="component" value="Chromosome 1"/>
</dbReference>
<dbReference type="Gene3D" id="1.10.30.50">
    <property type="match status" value="1"/>
</dbReference>
<sequence>MIRHTKSTNVPSSLGRGVQANEDNCTAYDAAAAGYRNGERSFDIRKGIYGTDVVKRQLKADQYDKCAFCESIFDANVAGDVEHYRPKGAVDTDDRRIYPGYYWLGYNWENLCYACPDCNSYRKRNCFPLENEANRARDHHADITLEQPLLLDAYGPRDPRAHIAFRGEAVTGLTAAGNATIDILALGRTALARDRLQHLRMLTLVHESVSLFDGDPRPEAIAFLQRARAELAAAILPDARFSAAAADHLAALDAGENFLPVSAA</sequence>
<dbReference type="HOGENOM" id="CLU_071576_0_0_5"/>
<proteinExistence type="predicted"/>